<dbReference type="InterPro" id="IPR002777">
    <property type="entry name" value="PFD_beta-like"/>
</dbReference>
<dbReference type="AlphaFoldDB" id="A0A4W3H4J2"/>
<comment type="similarity">
    <text evidence="1">Belongs to the prefoldin subunit beta family.</text>
</comment>
<evidence type="ECO:0000313" key="8">
    <source>
        <dbReference type="Ensembl" id="ENSCMIP00000010265.1"/>
    </source>
</evidence>
<dbReference type="GO" id="GO:0006457">
    <property type="term" value="P:protein folding"/>
    <property type="evidence" value="ECO:0007669"/>
    <property type="project" value="InterPro"/>
</dbReference>
<evidence type="ECO:0000256" key="7">
    <source>
        <dbReference type="SAM" id="MobiDB-lite"/>
    </source>
</evidence>
<dbReference type="Gene3D" id="1.10.287.370">
    <property type="match status" value="1"/>
</dbReference>
<name>A0A4W3H4J2_CALMI</name>
<dbReference type="SUPFAM" id="SSF46579">
    <property type="entry name" value="Prefoldin"/>
    <property type="match status" value="1"/>
</dbReference>
<feature type="coiled-coil region" evidence="6">
    <location>
        <begin position="25"/>
        <end position="59"/>
    </location>
</feature>
<comment type="function">
    <text evidence="3">Binds specifically to cytosolic chaperonin (c-CPN) and transfers target proteins to it. Binds to nascent polypeptide chain and promotes folding in an environment in which there are many competing pathways for nonnative proteins.</text>
</comment>
<evidence type="ECO:0000256" key="1">
    <source>
        <dbReference type="ARBA" id="ARBA00008045"/>
    </source>
</evidence>
<evidence type="ECO:0000256" key="4">
    <source>
        <dbReference type="ARBA" id="ARBA00066061"/>
    </source>
</evidence>
<evidence type="ECO:0000256" key="2">
    <source>
        <dbReference type="ARBA" id="ARBA00023186"/>
    </source>
</evidence>
<dbReference type="GeneTree" id="ENSGT00390000009272"/>
<dbReference type="InParanoid" id="A0A4W3H4J2"/>
<reference evidence="8" key="4">
    <citation type="submission" date="2025-08" db="UniProtKB">
        <authorList>
            <consortium name="Ensembl"/>
        </authorList>
    </citation>
    <scope>IDENTIFICATION</scope>
</reference>
<feature type="region of interest" description="Disordered" evidence="7">
    <location>
        <begin position="116"/>
        <end position="141"/>
    </location>
</feature>
<accession>A0A4W3H4J2</accession>
<evidence type="ECO:0000256" key="3">
    <source>
        <dbReference type="ARBA" id="ARBA00024667"/>
    </source>
</evidence>
<organism evidence="8 9">
    <name type="scientific">Callorhinchus milii</name>
    <name type="common">Ghost shark</name>
    <dbReference type="NCBI Taxonomy" id="7868"/>
    <lineage>
        <taxon>Eukaryota</taxon>
        <taxon>Metazoa</taxon>
        <taxon>Chordata</taxon>
        <taxon>Craniata</taxon>
        <taxon>Vertebrata</taxon>
        <taxon>Chondrichthyes</taxon>
        <taxon>Holocephali</taxon>
        <taxon>Chimaeriformes</taxon>
        <taxon>Callorhinchidae</taxon>
        <taxon>Callorhinchus</taxon>
    </lineage>
</organism>
<evidence type="ECO:0000256" key="6">
    <source>
        <dbReference type="SAM" id="Coils"/>
    </source>
</evidence>
<dbReference type="GO" id="GO:0051082">
    <property type="term" value="F:unfolded protein binding"/>
    <property type="evidence" value="ECO:0007669"/>
    <property type="project" value="InterPro"/>
</dbReference>
<reference evidence="9" key="2">
    <citation type="journal article" date="2007" name="PLoS Biol.">
        <title>Survey sequencing and comparative analysis of the elephant shark (Callorhinchus milii) genome.</title>
        <authorList>
            <person name="Venkatesh B."/>
            <person name="Kirkness E.F."/>
            <person name="Loh Y.H."/>
            <person name="Halpern A.L."/>
            <person name="Lee A.P."/>
            <person name="Johnson J."/>
            <person name="Dandona N."/>
            <person name="Viswanathan L.D."/>
            <person name="Tay A."/>
            <person name="Venter J.C."/>
            <person name="Strausberg R.L."/>
            <person name="Brenner S."/>
        </authorList>
    </citation>
    <scope>NUCLEOTIDE SEQUENCE [LARGE SCALE GENOMIC DNA]</scope>
</reference>
<comment type="subunit">
    <text evidence="4">Heterohexamer of two PFD-alpha type and four PFD-beta type subunits. Component of the PAQosome complex which is responsible for the biogenesis of several protein complexes and which consists of R2TP complex members RUVBL1, RUVBL2, RPAP3 and PIH1D1, URI complex members PFDN2, PFDN6, PDRG1, UXT and URI1 as well as ASDURF, POLR2E and DNAAF10/WDR92. Interacts with URI1; the interaction is phosphorylation-dependent and occurs in a growth-dependent manner.</text>
</comment>
<dbReference type="CDD" id="cd23163">
    <property type="entry name" value="Prefoldin_2"/>
    <property type="match status" value="1"/>
</dbReference>
<dbReference type="Pfam" id="PF01920">
    <property type="entry name" value="Prefoldin_2"/>
    <property type="match status" value="1"/>
</dbReference>
<protein>
    <recommendedName>
        <fullName evidence="5">Prefoldin subunit 2</fullName>
    </recommendedName>
</protein>
<dbReference type="InterPro" id="IPR009053">
    <property type="entry name" value="Prefoldin"/>
</dbReference>
<reference evidence="9" key="3">
    <citation type="journal article" date="2014" name="Nature">
        <title>Elephant shark genome provides unique insights into gnathostome evolution.</title>
        <authorList>
            <consortium name="International Elephant Shark Genome Sequencing Consortium"/>
            <person name="Venkatesh B."/>
            <person name="Lee A.P."/>
            <person name="Ravi V."/>
            <person name="Maurya A.K."/>
            <person name="Lian M.M."/>
            <person name="Swann J.B."/>
            <person name="Ohta Y."/>
            <person name="Flajnik M.F."/>
            <person name="Sutoh Y."/>
            <person name="Kasahara M."/>
            <person name="Hoon S."/>
            <person name="Gangu V."/>
            <person name="Roy S.W."/>
            <person name="Irimia M."/>
            <person name="Korzh V."/>
            <person name="Kondrychyn I."/>
            <person name="Lim Z.W."/>
            <person name="Tay B.H."/>
            <person name="Tohari S."/>
            <person name="Kong K.W."/>
            <person name="Ho S."/>
            <person name="Lorente-Galdos B."/>
            <person name="Quilez J."/>
            <person name="Marques-Bonet T."/>
            <person name="Raney B.J."/>
            <person name="Ingham P.W."/>
            <person name="Tay A."/>
            <person name="Hillier L.W."/>
            <person name="Minx P."/>
            <person name="Boehm T."/>
            <person name="Wilson R.K."/>
            <person name="Brenner S."/>
            <person name="Warren W.C."/>
        </authorList>
    </citation>
    <scope>NUCLEOTIDE SEQUENCE [LARGE SCALE GENOMIC DNA]</scope>
</reference>
<dbReference type="InterPro" id="IPR027235">
    <property type="entry name" value="PFD2"/>
</dbReference>
<reference evidence="8" key="5">
    <citation type="submission" date="2025-09" db="UniProtKB">
        <authorList>
            <consortium name="Ensembl"/>
        </authorList>
    </citation>
    <scope>IDENTIFICATION</scope>
</reference>
<dbReference type="Ensembl" id="ENSCMIT00000010537.1">
    <property type="protein sequence ID" value="ENSCMIP00000010265.1"/>
    <property type="gene ID" value="ENSCMIG00000005412.1"/>
</dbReference>
<dbReference type="FunFam" id="1.10.287.370:FF:000002">
    <property type="entry name" value="Prefoldin subunit 2"/>
    <property type="match status" value="1"/>
</dbReference>
<dbReference type="GO" id="GO:0016272">
    <property type="term" value="C:prefoldin complex"/>
    <property type="evidence" value="ECO:0007669"/>
    <property type="project" value="InterPro"/>
</dbReference>
<keyword evidence="2" id="KW-0143">Chaperone</keyword>
<sequence length="141" mass="15704">FKKNSGQNKGPRSDPMAAEPVVSAFQRLRAEQRGLAAKASELEMELTEHRLVIDTLKEVEPTRKCYRMVGGVLVERTVKEVLPALEINKEQVKQSMNYTAQKEAIRPIASLLALQKELPNQSTPLRSPHSPDQPHSPALSP</sequence>
<keyword evidence="6" id="KW-0175">Coiled coil</keyword>
<evidence type="ECO:0000256" key="5">
    <source>
        <dbReference type="ARBA" id="ARBA00067448"/>
    </source>
</evidence>
<proteinExistence type="inferred from homology"/>
<evidence type="ECO:0000313" key="9">
    <source>
        <dbReference type="Proteomes" id="UP000314986"/>
    </source>
</evidence>
<reference evidence="9" key="1">
    <citation type="journal article" date="2006" name="Science">
        <title>Ancient noncoding elements conserved in the human genome.</title>
        <authorList>
            <person name="Venkatesh B."/>
            <person name="Kirkness E.F."/>
            <person name="Loh Y.H."/>
            <person name="Halpern A.L."/>
            <person name="Lee A.P."/>
            <person name="Johnson J."/>
            <person name="Dandona N."/>
            <person name="Viswanathan L.D."/>
            <person name="Tay A."/>
            <person name="Venter J.C."/>
            <person name="Strausberg R.L."/>
            <person name="Brenner S."/>
        </authorList>
    </citation>
    <scope>NUCLEOTIDE SEQUENCE [LARGE SCALE GENOMIC DNA]</scope>
</reference>
<dbReference type="PANTHER" id="PTHR13303">
    <property type="entry name" value="PREFOLDIN SUBUNIT 2"/>
    <property type="match status" value="1"/>
</dbReference>
<keyword evidence="9" id="KW-1185">Reference proteome</keyword>
<dbReference type="Proteomes" id="UP000314986">
    <property type="component" value="Unassembled WGS sequence"/>
</dbReference>
<dbReference type="STRING" id="7868.ENSCMIP00000010265"/>